<dbReference type="AlphaFoldDB" id="A0A6V7WV25"/>
<accession>A0A6V7WV25</accession>
<dbReference type="EMBL" id="CAJEWN010000838">
    <property type="protein sequence ID" value="CAD2190843.1"/>
    <property type="molecule type" value="Genomic_DNA"/>
</dbReference>
<proteinExistence type="predicted"/>
<feature type="compositionally biased region" description="Low complexity" evidence="1">
    <location>
        <begin position="287"/>
        <end position="301"/>
    </location>
</feature>
<evidence type="ECO:0000313" key="2">
    <source>
        <dbReference type="EMBL" id="CAD2190843.1"/>
    </source>
</evidence>
<feature type="region of interest" description="Disordered" evidence="1">
    <location>
        <begin position="278"/>
        <end position="301"/>
    </location>
</feature>
<comment type="caution">
    <text evidence="2">The sequence shown here is derived from an EMBL/GenBank/DDBJ whole genome shotgun (WGS) entry which is preliminary data.</text>
</comment>
<sequence length="353" mass="40437">MSVLDLYFKEIAYGQKIVYEETLMQQQQYLCNNIIQQQHLINNNNVFRPQQQQQNIQQNFQHSSFPNNIATNNNIHSFPTSNSAFSSLPPNNLFSTTSNKSQNFSQTQNYSSHFKQQCPPPQPPTMFDPFTAAAANFMQHFTQNTNQQVQSTPSALFNTQHNNSLQFQPTREVLPMNFNNFVFSQFGADFSPSPSHVSLNSAGISAVDSSSSSGIPSSPDDSSCSLDAEILILKEFRKNKEDFQSKHGMGEWQSVNSKEIFPDEQEHLENLKEKTETRINENTSTTQPEQSCFSSSNSSNSQEQEIIIIEYDKNELDNTIEFIKEDKKEAEKKKKKGQYKMRLKYFPLKMLKI</sequence>
<evidence type="ECO:0000313" key="3">
    <source>
        <dbReference type="Proteomes" id="UP000580250"/>
    </source>
</evidence>
<reference evidence="2 3" key="1">
    <citation type="submission" date="2020-08" db="EMBL/GenBank/DDBJ databases">
        <authorList>
            <person name="Koutsovoulos G."/>
            <person name="Danchin GJ E."/>
        </authorList>
    </citation>
    <scope>NUCLEOTIDE SEQUENCE [LARGE SCALE GENOMIC DNA]</scope>
</reference>
<dbReference type="Proteomes" id="UP000580250">
    <property type="component" value="Unassembled WGS sequence"/>
</dbReference>
<gene>
    <name evidence="2" type="ORF">MENT_LOCUS43661</name>
</gene>
<name>A0A6V7WV25_MELEN</name>
<evidence type="ECO:0000256" key="1">
    <source>
        <dbReference type="SAM" id="MobiDB-lite"/>
    </source>
</evidence>
<protein>
    <submittedName>
        <fullName evidence="2">Uncharacterized protein</fullName>
    </submittedName>
</protein>
<organism evidence="2 3">
    <name type="scientific">Meloidogyne enterolobii</name>
    <name type="common">Root-knot nematode worm</name>
    <name type="synonym">Meloidogyne mayaguensis</name>
    <dbReference type="NCBI Taxonomy" id="390850"/>
    <lineage>
        <taxon>Eukaryota</taxon>
        <taxon>Metazoa</taxon>
        <taxon>Ecdysozoa</taxon>
        <taxon>Nematoda</taxon>
        <taxon>Chromadorea</taxon>
        <taxon>Rhabditida</taxon>
        <taxon>Tylenchina</taxon>
        <taxon>Tylenchomorpha</taxon>
        <taxon>Tylenchoidea</taxon>
        <taxon>Meloidogynidae</taxon>
        <taxon>Meloidogyninae</taxon>
        <taxon>Meloidogyne</taxon>
    </lineage>
</organism>